<dbReference type="PANTHER" id="PTHR10146:SF14">
    <property type="entry name" value="PYRIDOXAL PHOSPHATE HOMEOSTASIS PROTEIN"/>
    <property type="match status" value="1"/>
</dbReference>
<feature type="modified residue" description="N6-(pyridoxal phosphate)lysine" evidence="2 3">
    <location>
        <position position="36"/>
    </location>
</feature>
<comment type="cofactor">
    <cofactor evidence="3">
        <name>pyridoxal 5'-phosphate</name>
        <dbReference type="ChEBI" id="CHEBI:597326"/>
    </cofactor>
</comment>
<evidence type="ECO:0000259" key="5">
    <source>
        <dbReference type="Pfam" id="PF01168"/>
    </source>
</evidence>
<gene>
    <name evidence="6" type="ORF">F9B85_02140</name>
</gene>
<dbReference type="HAMAP" id="MF_02087">
    <property type="entry name" value="PLP_homeostasis"/>
    <property type="match status" value="1"/>
</dbReference>
<dbReference type="CDD" id="cd00635">
    <property type="entry name" value="PLPDE_III_YBL036c_like"/>
    <property type="match status" value="1"/>
</dbReference>
<evidence type="ECO:0000256" key="4">
    <source>
        <dbReference type="RuleBase" id="RU004514"/>
    </source>
</evidence>
<protein>
    <recommendedName>
        <fullName evidence="2">Pyridoxal phosphate homeostasis protein</fullName>
        <shortName evidence="2">PLP homeostasis protein</shortName>
    </recommendedName>
</protein>
<keyword evidence="7" id="KW-1185">Reference proteome</keyword>
<evidence type="ECO:0000313" key="6">
    <source>
        <dbReference type="EMBL" id="KAB2954501.1"/>
    </source>
</evidence>
<organism evidence="6 7">
    <name type="scientific">Heliorestis acidaminivorans</name>
    <dbReference type="NCBI Taxonomy" id="553427"/>
    <lineage>
        <taxon>Bacteria</taxon>
        <taxon>Bacillati</taxon>
        <taxon>Bacillota</taxon>
        <taxon>Clostridia</taxon>
        <taxon>Eubacteriales</taxon>
        <taxon>Heliobacteriaceae</taxon>
        <taxon>Heliorestis</taxon>
    </lineage>
</organism>
<dbReference type="InterPro" id="IPR011078">
    <property type="entry name" value="PyrdxlP_homeostasis"/>
</dbReference>
<dbReference type="FunFam" id="3.20.20.10:FF:000018">
    <property type="entry name" value="Pyridoxal phosphate homeostasis protein"/>
    <property type="match status" value="1"/>
</dbReference>
<dbReference type="AlphaFoldDB" id="A0A6I0F3C0"/>
<comment type="caution">
    <text evidence="6">The sequence shown here is derived from an EMBL/GenBank/DDBJ whole genome shotgun (WGS) entry which is preliminary data.</text>
</comment>
<evidence type="ECO:0000313" key="7">
    <source>
        <dbReference type="Proteomes" id="UP000468766"/>
    </source>
</evidence>
<feature type="domain" description="Alanine racemase N-terminal" evidence="5">
    <location>
        <begin position="8"/>
        <end position="228"/>
    </location>
</feature>
<dbReference type="PIRSF" id="PIRSF004848">
    <property type="entry name" value="YBL036c_PLPDEIII"/>
    <property type="match status" value="1"/>
</dbReference>
<proteinExistence type="inferred from homology"/>
<dbReference type="PROSITE" id="PS01211">
    <property type="entry name" value="UPF0001"/>
    <property type="match status" value="1"/>
</dbReference>
<keyword evidence="1 2" id="KW-0663">Pyridoxal phosphate</keyword>
<comment type="similarity">
    <text evidence="2 4">Belongs to the pyridoxal phosphate-binding protein YggS/PROSC family.</text>
</comment>
<dbReference type="GO" id="GO:0030170">
    <property type="term" value="F:pyridoxal phosphate binding"/>
    <property type="evidence" value="ECO:0007669"/>
    <property type="project" value="UniProtKB-UniRule"/>
</dbReference>
<dbReference type="Pfam" id="PF01168">
    <property type="entry name" value="Ala_racemase_N"/>
    <property type="match status" value="1"/>
</dbReference>
<dbReference type="InterPro" id="IPR029066">
    <property type="entry name" value="PLP-binding_barrel"/>
</dbReference>
<evidence type="ECO:0000256" key="1">
    <source>
        <dbReference type="ARBA" id="ARBA00022898"/>
    </source>
</evidence>
<dbReference type="NCBIfam" id="TIGR00044">
    <property type="entry name" value="YggS family pyridoxal phosphate-dependent enzyme"/>
    <property type="match status" value="1"/>
</dbReference>
<name>A0A6I0F3C0_9FIRM</name>
<comment type="function">
    <text evidence="2">Pyridoxal 5'-phosphate (PLP)-binding protein, which is involved in PLP homeostasis.</text>
</comment>
<accession>A0A6I0F3C0</accession>
<reference evidence="6 7" key="1">
    <citation type="submission" date="2019-10" db="EMBL/GenBank/DDBJ databases">
        <title>Whole-genome sequence of the extremophile Heliorestis acidaminivorans DSM 24790.</title>
        <authorList>
            <person name="Kyndt J.A."/>
            <person name="Meyer T.E."/>
        </authorList>
    </citation>
    <scope>NUCLEOTIDE SEQUENCE [LARGE SCALE GENOMIC DNA]</scope>
    <source>
        <strain evidence="6 7">DSM 24790</strain>
    </source>
</reference>
<evidence type="ECO:0000256" key="3">
    <source>
        <dbReference type="PIRSR" id="PIRSR004848-1"/>
    </source>
</evidence>
<dbReference type="PANTHER" id="PTHR10146">
    <property type="entry name" value="PROLINE SYNTHETASE CO-TRANSCRIBED BACTERIAL HOMOLOG PROTEIN"/>
    <property type="match status" value="1"/>
</dbReference>
<dbReference type="EMBL" id="WBXO01000001">
    <property type="protein sequence ID" value="KAB2954501.1"/>
    <property type="molecule type" value="Genomic_DNA"/>
</dbReference>
<dbReference type="Gene3D" id="3.20.20.10">
    <property type="entry name" value="Alanine racemase"/>
    <property type="match status" value="1"/>
</dbReference>
<dbReference type="InterPro" id="IPR001608">
    <property type="entry name" value="Ala_racemase_N"/>
</dbReference>
<dbReference type="RefSeq" id="WP_151618006.1">
    <property type="nucleotide sequence ID" value="NZ_WBXO01000001.1"/>
</dbReference>
<sequence>MGHVEQNLNRVRQKIKASADKAGRNIDDITLVAVTKNVAIADIEAAVASGVTTLGENRVQEFMKKIDQLQNPPVRWHMIGTLQSNKVKYIYDKVELIHSLDRLSLAKEIQKYARYLGRPISCLVEVNVAQEESKEGLQIDEVPAFLKQLTELEGLTVQGLMTMAPYTENPEEVRWVFRKLRELSLELAELKLEGVAMRELSMGMSNDLEVAVEEGATLVRVGTAIFGGN</sequence>
<dbReference type="SUPFAM" id="SSF51419">
    <property type="entry name" value="PLP-binding barrel"/>
    <property type="match status" value="1"/>
</dbReference>
<dbReference type="Proteomes" id="UP000468766">
    <property type="component" value="Unassembled WGS sequence"/>
</dbReference>
<dbReference type="OrthoDB" id="9804072at2"/>
<evidence type="ECO:0000256" key="2">
    <source>
        <dbReference type="HAMAP-Rule" id="MF_02087"/>
    </source>
</evidence>